<dbReference type="Pfam" id="PF01547">
    <property type="entry name" value="SBP_bac_1"/>
    <property type="match status" value="1"/>
</dbReference>
<reference evidence="5" key="1">
    <citation type="submission" date="2020-10" db="EMBL/GenBank/DDBJ databases">
        <title>Taxonomic study of unclassified bacteria belonging to the class Ktedonobacteria.</title>
        <authorList>
            <person name="Yabe S."/>
            <person name="Wang C.M."/>
            <person name="Zheng Y."/>
            <person name="Sakai Y."/>
            <person name="Cavaletti L."/>
            <person name="Monciardini P."/>
            <person name="Donadio S."/>
        </authorList>
    </citation>
    <scope>NUCLEOTIDE SEQUENCE</scope>
    <source>
        <strain evidence="5">SOSP1-1</strain>
    </source>
</reference>
<dbReference type="InterPro" id="IPR050490">
    <property type="entry name" value="Bact_solute-bd_prot1"/>
</dbReference>
<dbReference type="InterPro" id="IPR006059">
    <property type="entry name" value="SBP"/>
</dbReference>
<evidence type="ECO:0000256" key="1">
    <source>
        <dbReference type="ARBA" id="ARBA00004196"/>
    </source>
</evidence>
<evidence type="ECO:0000313" key="5">
    <source>
        <dbReference type="EMBL" id="GHO45786.1"/>
    </source>
</evidence>
<dbReference type="AlphaFoldDB" id="A0A8J3HZ19"/>
<name>A0A8J3HZ19_9CHLR</name>
<keyword evidence="6" id="KW-1185">Reference proteome</keyword>
<keyword evidence="4" id="KW-0732">Signal</keyword>
<dbReference type="RefSeq" id="WP_220195213.1">
    <property type="nucleotide sequence ID" value="NZ_BNJF01000002.1"/>
</dbReference>
<dbReference type="EMBL" id="BNJF01000002">
    <property type="protein sequence ID" value="GHO45786.1"/>
    <property type="molecule type" value="Genomic_DNA"/>
</dbReference>
<proteinExistence type="inferred from homology"/>
<dbReference type="PROSITE" id="PS51318">
    <property type="entry name" value="TAT"/>
    <property type="match status" value="1"/>
</dbReference>
<evidence type="ECO:0000256" key="3">
    <source>
        <dbReference type="ARBA" id="ARBA00022448"/>
    </source>
</evidence>
<gene>
    <name evidence="5" type="ORF">KSX_39490</name>
</gene>
<dbReference type="SUPFAM" id="SSF53850">
    <property type="entry name" value="Periplasmic binding protein-like II"/>
    <property type="match status" value="1"/>
</dbReference>
<evidence type="ECO:0000313" key="6">
    <source>
        <dbReference type="Proteomes" id="UP000612362"/>
    </source>
</evidence>
<protein>
    <submittedName>
        <fullName evidence="5">Sugar transporter</fullName>
    </submittedName>
</protein>
<evidence type="ECO:0000256" key="4">
    <source>
        <dbReference type="ARBA" id="ARBA00022729"/>
    </source>
</evidence>
<keyword evidence="5" id="KW-0762">Sugar transport</keyword>
<evidence type="ECO:0000256" key="2">
    <source>
        <dbReference type="ARBA" id="ARBA00008520"/>
    </source>
</evidence>
<comment type="subcellular location">
    <subcellularLocation>
        <location evidence="1">Cell envelope</location>
    </subcellularLocation>
</comment>
<organism evidence="5 6">
    <name type="scientific">Ktedonospora formicarum</name>
    <dbReference type="NCBI Taxonomy" id="2778364"/>
    <lineage>
        <taxon>Bacteria</taxon>
        <taxon>Bacillati</taxon>
        <taxon>Chloroflexota</taxon>
        <taxon>Ktedonobacteria</taxon>
        <taxon>Ktedonobacterales</taxon>
        <taxon>Ktedonobacteraceae</taxon>
        <taxon>Ktedonospora</taxon>
    </lineage>
</organism>
<dbReference type="Proteomes" id="UP000612362">
    <property type="component" value="Unassembled WGS sequence"/>
</dbReference>
<dbReference type="InterPro" id="IPR006311">
    <property type="entry name" value="TAT_signal"/>
</dbReference>
<comment type="caution">
    <text evidence="5">The sequence shown here is derived from an EMBL/GenBank/DDBJ whole genome shotgun (WGS) entry which is preliminary data.</text>
</comment>
<dbReference type="PANTHER" id="PTHR43649">
    <property type="entry name" value="ARABINOSE-BINDING PROTEIN-RELATED"/>
    <property type="match status" value="1"/>
</dbReference>
<dbReference type="Gene3D" id="3.40.190.10">
    <property type="entry name" value="Periplasmic binding protein-like II"/>
    <property type="match status" value="1"/>
</dbReference>
<sequence>MSTSEKTFLPNALTTNPSISRRTFISTATGTLVAAAGLAACGGSASSNDLNSTSGTITIWDRSGDLFQVFDATKESFNKKYPNIKVKHVAVDVDAKLPSTLATGVNVPDGAFYEDNNLPVLAAKYYDITDWIKPYTKDIVPFKLRVNTYNGRIVGIPWDLDPGLLYYREDMLQQAGVDPQSIETYDDLLTAAHNIQDKFGPKVKPIHLEQDPGLTQLWVEMFANQQGVSMVNEQGKLQLNSQPYLNIMNFLKRIRDENLGTRAVYYSPGDIAAIEADQVAFYPWAIWAVYGPELLFKKSKGKWRAMPLPAWTKGGTRAAVMGGSSFIIPKKAKNPHLAWLYYEHLVFSPEGYRAVYGPNKIYPGGLNTSMPSYLPALKEPLFKNPAGLGDQDLWQVATGTVNNIPGNFTYATWYNQAVTYFGTNVQRMLDGQMTPQQVLDKSTSDIQTKLIARS</sequence>
<accession>A0A8J3HZ19</accession>
<comment type="similarity">
    <text evidence="2">Belongs to the bacterial solute-binding protein 1 family.</text>
</comment>
<dbReference type="PANTHER" id="PTHR43649:SF31">
    <property type="entry name" value="SN-GLYCEROL-3-PHOSPHATE-BINDING PERIPLASMIC PROTEIN UGPB"/>
    <property type="match status" value="1"/>
</dbReference>
<keyword evidence="3" id="KW-0813">Transport</keyword>
<dbReference type="GO" id="GO:0030313">
    <property type="term" value="C:cell envelope"/>
    <property type="evidence" value="ECO:0007669"/>
    <property type="project" value="UniProtKB-SubCell"/>
</dbReference>